<dbReference type="KEGG" id="scm:SCHCO_02609181"/>
<gene>
    <name evidence="2" type="ORF">SCHCODRAFT_104691</name>
</gene>
<dbReference type="RefSeq" id="XP_003039007.1">
    <property type="nucleotide sequence ID" value="XM_003038961.1"/>
</dbReference>
<dbReference type="VEuPathDB" id="FungiDB:SCHCODRAFT_02609181"/>
<name>D8PLS3_SCHCM</name>
<dbReference type="OrthoDB" id="10412822at2759"/>
<dbReference type="Proteomes" id="UP000007431">
    <property type="component" value="Unassembled WGS sequence"/>
</dbReference>
<dbReference type="AlphaFoldDB" id="D8PLS3"/>
<evidence type="ECO:0000256" key="1">
    <source>
        <dbReference type="SAM" id="MobiDB-lite"/>
    </source>
</evidence>
<feature type="region of interest" description="Disordered" evidence="1">
    <location>
        <begin position="52"/>
        <end position="86"/>
    </location>
</feature>
<organism evidence="3">
    <name type="scientific">Schizophyllum commune (strain H4-8 / FGSC 9210)</name>
    <name type="common">Split gill fungus</name>
    <dbReference type="NCBI Taxonomy" id="578458"/>
    <lineage>
        <taxon>Eukaryota</taxon>
        <taxon>Fungi</taxon>
        <taxon>Dikarya</taxon>
        <taxon>Basidiomycota</taxon>
        <taxon>Agaricomycotina</taxon>
        <taxon>Agaricomycetes</taxon>
        <taxon>Agaricomycetidae</taxon>
        <taxon>Agaricales</taxon>
        <taxon>Schizophyllaceae</taxon>
        <taxon>Schizophyllum</taxon>
    </lineage>
</organism>
<reference evidence="2 3" key="1">
    <citation type="journal article" date="2010" name="Nat. Biotechnol.">
        <title>Genome sequence of the model mushroom Schizophyllum commune.</title>
        <authorList>
            <person name="Ohm R.A."/>
            <person name="de Jong J.F."/>
            <person name="Lugones L.G."/>
            <person name="Aerts A."/>
            <person name="Kothe E."/>
            <person name="Stajich J.E."/>
            <person name="de Vries R.P."/>
            <person name="Record E."/>
            <person name="Levasseur A."/>
            <person name="Baker S.E."/>
            <person name="Bartholomew K.A."/>
            <person name="Coutinho P.M."/>
            <person name="Erdmann S."/>
            <person name="Fowler T.J."/>
            <person name="Gathman A.C."/>
            <person name="Lombard V."/>
            <person name="Henrissat B."/>
            <person name="Knabe N."/>
            <person name="Kuees U."/>
            <person name="Lilly W.W."/>
            <person name="Lindquist E."/>
            <person name="Lucas S."/>
            <person name="Magnuson J.K."/>
            <person name="Piumi F."/>
            <person name="Raudaskoski M."/>
            <person name="Salamov A."/>
            <person name="Schmutz J."/>
            <person name="Schwarze F.W.M.R."/>
            <person name="vanKuyk P.A."/>
            <person name="Horton J.S."/>
            <person name="Grigoriev I.V."/>
            <person name="Woesten H.A.B."/>
        </authorList>
    </citation>
    <scope>NUCLEOTIDE SEQUENCE [LARGE SCALE GENOMIC DNA]</scope>
    <source>
        <strain evidence="3">H4-8 / FGSC 9210</strain>
    </source>
</reference>
<evidence type="ECO:0000313" key="3">
    <source>
        <dbReference type="Proteomes" id="UP000007431"/>
    </source>
</evidence>
<feature type="non-terminal residue" evidence="2">
    <location>
        <position position="204"/>
    </location>
</feature>
<feature type="compositionally biased region" description="Basic and acidic residues" evidence="1">
    <location>
        <begin position="1"/>
        <end position="10"/>
    </location>
</feature>
<accession>D8PLS3</accession>
<dbReference type="EMBL" id="GL377302">
    <property type="protein sequence ID" value="EFJ04105.1"/>
    <property type="molecule type" value="Genomic_DNA"/>
</dbReference>
<feature type="region of interest" description="Disordered" evidence="1">
    <location>
        <begin position="1"/>
        <end position="20"/>
    </location>
</feature>
<sequence>MRSASNEEAHNSCFLPGFPPPSEAMCRPAVGNRHSPPLPPLPDFAKFLGYTATALPSSPPPQTTRRRRRRQLTQGEAEQTTDIRHQRQAKIARLERALVNDLAARRPRASAPTPSRATRATLSASQATLYAIAGNSLPTQQGDSRYGISVAFLSGPRRRCFGTALRSCAAGTQWTAEWITGPSNGWRFFVLSVLGPTSALKLAR</sequence>
<dbReference type="HOGENOM" id="CLU_1343938_0_0_1"/>
<dbReference type="InParanoid" id="D8PLS3"/>
<proteinExistence type="predicted"/>
<protein>
    <submittedName>
        <fullName evidence="2">Uncharacterized protein</fullName>
    </submittedName>
</protein>
<keyword evidence="3" id="KW-1185">Reference proteome</keyword>
<dbReference type="GeneID" id="9585537"/>
<evidence type="ECO:0000313" key="2">
    <source>
        <dbReference type="EMBL" id="EFJ04105.1"/>
    </source>
</evidence>